<comment type="caution">
    <text evidence="2">The sequence shown here is derived from an EMBL/GenBank/DDBJ whole genome shotgun (WGS) entry which is preliminary data.</text>
</comment>
<dbReference type="Pfam" id="PF04326">
    <property type="entry name" value="SLFN_AlbA_2"/>
    <property type="match status" value="1"/>
</dbReference>
<keyword evidence="3" id="KW-1185">Reference proteome</keyword>
<dbReference type="PANTHER" id="PTHR30595">
    <property type="entry name" value="GLPR-RELATED TRANSCRIPTIONAL REPRESSOR"/>
    <property type="match status" value="1"/>
</dbReference>
<evidence type="ECO:0000313" key="3">
    <source>
        <dbReference type="Proteomes" id="UP000245880"/>
    </source>
</evidence>
<dbReference type="Gene3D" id="1.10.10.10">
    <property type="entry name" value="Winged helix-like DNA-binding domain superfamily/Winged helix DNA-binding domain"/>
    <property type="match status" value="1"/>
</dbReference>
<dbReference type="RefSeq" id="WP_109676139.1">
    <property type="nucleotide sequence ID" value="NZ_QGDT01000010.1"/>
</dbReference>
<sequence length="208" mass="23556">MKQQTTIQLIKSGEGLCIEFKRKIDSVYKIAKTINSFANTSGGVLLIGIGDKGEIVGVPSELNELRKLERIVTQLIDPPMAVRIKSPKIEGKTILRVEIPESDQKPHYLINEKQERIIYVRVKDKSIPIPRLLMAGEVDADTEKLLTTRHVKTLINLLKENDTINPKAFSRVINISEKRAERMLNNLAEKQILLKVSKAGEYSLKWSE</sequence>
<protein>
    <submittedName>
        <fullName evidence="2">Putative DNA-binding protein</fullName>
    </submittedName>
</protein>
<proteinExistence type="predicted"/>
<dbReference type="InterPro" id="IPR007421">
    <property type="entry name" value="Schlafen_AlbA_2_dom"/>
</dbReference>
<evidence type="ECO:0000313" key="2">
    <source>
        <dbReference type="EMBL" id="PWJ56764.1"/>
    </source>
</evidence>
<dbReference type="AlphaFoldDB" id="A0A316AIH3"/>
<name>A0A316AIH3_9BACT</name>
<feature type="domain" description="Schlafen AlbA-2" evidence="1">
    <location>
        <begin position="14"/>
        <end position="128"/>
    </location>
</feature>
<reference evidence="2 3" key="1">
    <citation type="submission" date="2018-03" db="EMBL/GenBank/DDBJ databases">
        <title>Genomic Encyclopedia of Archaeal and Bacterial Type Strains, Phase II (KMG-II): from individual species to whole genera.</title>
        <authorList>
            <person name="Goeker M."/>
        </authorList>
    </citation>
    <scope>NUCLEOTIDE SEQUENCE [LARGE SCALE GENOMIC DNA]</scope>
    <source>
        <strain evidence="2 3">DSM 100346</strain>
    </source>
</reference>
<dbReference type="PANTHER" id="PTHR30595:SF6">
    <property type="entry name" value="SCHLAFEN ALBA-2 DOMAIN-CONTAINING PROTEIN"/>
    <property type="match status" value="1"/>
</dbReference>
<accession>A0A316AIH3</accession>
<dbReference type="InterPro" id="IPR038461">
    <property type="entry name" value="Schlafen_AlbA_2_dom_sf"/>
</dbReference>
<dbReference type="EMBL" id="QGDT01000010">
    <property type="protein sequence ID" value="PWJ56764.1"/>
    <property type="molecule type" value="Genomic_DNA"/>
</dbReference>
<organism evidence="2 3">
    <name type="scientific">Dyadobacter jejuensis</name>
    <dbReference type="NCBI Taxonomy" id="1082580"/>
    <lineage>
        <taxon>Bacteria</taxon>
        <taxon>Pseudomonadati</taxon>
        <taxon>Bacteroidota</taxon>
        <taxon>Cytophagia</taxon>
        <taxon>Cytophagales</taxon>
        <taxon>Spirosomataceae</taxon>
        <taxon>Dyadobacter</taxon>
    </lineage>
</organism>
<evidence type="ECO:0000259" key="1">
    <source>
        <dbReference type="Pfam" id="PF04326"/>
    </source>
</evidence>
<keyword evidence="2" id="KW-0238">DNA-binding</keyword>
<dbReference type="Gene3D" id="3.30.950.30">
    <property type="entry name" value="Schlafen, AAA domain"/>
    <property type="match status" value="1"/>
</dbReference>
<dbReference type="OrthoDB" id="9810282at2"/>
<dbReference type="Proteomes" id="UP000245880">
    <property type="component" value="Unassembled WGS sequence"/>
</dbReference>
<dbReference type="GO" id="GO:0003677">
    <property type="term" value="F:DNA binding"/>
    <property type="evidence" value="ECO:0007669"/>
    <property type="project" value="UniProtKB-KW"/>
</dbReference>
<gene>
    <name evidence="2" type="ORF">CLV98_11075</name>
</gene>
<dbReference type="InterPro" id="IPR036388">
    <property type="entry name" value="WH-like_DNA-bd_sf"/>
</dbReference>